<evidence type="ECO:0000313" key="1">
    <source>
        <dbReference type="EMBL" id="GAA4432064.1"/>
    </source>
</evidence>
<dbReference type="EMBL" id="BAABEY010000002">
    <property type="protein sequence ID" value="GAA4432064.1"/>
    <property type="molecule type" value="Genomic_DNA"/>
</dbReference>
<keyword evidence="2" id="KW-1185">Reference proteome</keyword>
<proteinExistence type="predicted"/>
<dbReference type="SUPFAM" id="SSF53187">
    <property type="entry name" value="Zn-dependent exopeptidases"/>
    <property type="match status" value="1"/>
</dbReference>
<dbReference type="Gene3D" id="3.40.630.10">
    <property type="entry name" value="Zn peptidases"/>
    <property type="match status" value="1"/>
</dbReference>
<accession>A0ABP8LMX6</accession>
<organism evidence="1 2">
    <name type="scientific">Ravibacter arvi</name>
    <dbReference type="NCBI Taxonomy" id="2051041"/>
    <lineage>
        <taxon>Bacteria</taxon>
        <taxon>Pseudomonadati</taxon>
        <taxon>Bacteroidota</taxon>
        <taxon>Cytophagia</taxon>
        <taxon>Cytophagales</taxon>
        <taxon>Spirosomataceae</taxon>
        <taxon>Ravibacter</taxon>
    </lineage>
</organism>
<dbReference type="RefSeq" id="WP_345026305.1">
    <property type="nucleotide sequence ID" value="NZ_BAABEY010000002.1"/>
</dbReference>
<dbReference type="Proteomes" id="UP001501508">
    <property type="component" value="Unassembled WGS sequence"/>
</dbReference>
<sequence length="158" mass="17768">MGGRRVHGFRLYPPAAEKERYGIWLQVRAHAFETGTSRVLNEFLLWLFSGDNDATALTKNTKITVLPLIDADAVEEGRMGNNTHPFFIVPVSSDLPHERQQKNRESFFNVLGVKPLPGTADPPQSMDRFHASERPMEKIAPDCAATRVIQAPCLPSWR</sequence>
<comment type="caution">
    <text evidence="1">The sequence shown here is derived from an EMBL/GenBank/DDBJ whole genome shotgun (WGS) entry which is preliminary data.</text>
</comment>
<name>A0ABP8LMX6_9BACT</name>
<evidence type="ECO:0000313" key="2">
    <source>
        <dbReference type="Proteomes" id="UP001501508"/>
    </source>
</evidence>
<protein>
    <submittedName>
        <fullName evidence="1">Uncharacterized protein</fullName>
    </submittedName>
</protein>
<reference evidence="2" key="1">
    <citation type="journal article" date="2019" name="Int. J. Syst. Evol. Microbiol.">
        <title>The Global Catalogue of Microorganisms (GCM) 10K type strain sequencing project: providing services to taxonomists for standard genome sequencing and annotation.</title>
        <authorList>
            <consortium name="The Broad Institute Genomics Platform"/>
            <consortium name="The Broad Institute Genome Sequencing Center for Infectious Disease"/>
            <person name="Wu L."/>
            <person name="Ma J."/>
        </authorList>
    </citation>
    <scope>NUCLEOTIDE SEQUENCE [LARGE SCALE GENOMIC DNA]</scope>
    <source>
        <strain evidence="2">JCM 31920</strain>
    </source>
</reference>
<gene>
    <name evidence="1" type="ORF">GCM10023091_03620</name>
</gene>